<evidence type="ECO:0000256" key="1">
    <source>
        <dbReference type="ARBA" id="ARBA00022825"/>
    </source>
</evidence>
<evidence type="ECO:0000313" key="5">
    <source>
        <dbReference type="Proteomes" id="UP001597214"/>
    </source>
</evidence>
<keyword evidence="3" id="KW-0472">Membrane</keyword>
<dbReference type="InterPro" id="IPR043504">
    <property type="entry name" value="Peptidase_S1_PA_chymotrypsin"/>
</dbReference>
<keyword evidence="1" id="KW-0378">Hydrolase</keyword>
<dbReference type="PANTHER" id="PTHR22939">
    <property type="entry name" value="SERINE PROTEASE FAMILY S1C HTRA-RELATED"/>
    <property type="match status" value="1"/>
</dbReference>
<comment type="caution">
    <text evidence="4">The sequence shown here is derived from an EMBL/GenBank/DDBJ whole genome shotgun (WGS) entry which is preliminary data.</text>
</comment>
<evidence type="ECO:0000256" key="2">
    <source>
        <dbReference type="SAM" id="MobiDB-lite"/>
    </source>
</evidence>
<accession>A0ABW4LWP6</accession>
<proteinExistence type="predicted"/>
<evidence type="ECO:0000256" key="3">
    <source>
        <dbReference type="SAM" id="Phobius"/>
    </source>
</evidence>
<dbReference type="InterPro" id="IPR009003">
    <property type="entry name" value="Peptidase_S1_PA"/>
</dbReference>
<name>A0ABW4LWP6_9BACI</name>
<keyword evidence="1" id="KW-0720">Serine protease</keyword>
<keyword evidence="3" id="KW-0812">Transmembrane</keyword>
<dbReference type="SUPFAM" id="SSF50494">
    <property type="entry name" value="Trypsin-like serine proteases"/>
    <property type="match status" value="1"/>
</dbReference>
<feature type="region of interest" description="Disordered" evidence="2">
    <location>
        <begin position="1"/>
        <end position="23"/>
    </location>
</feature>
<evidence type="ECO:0000313" key="4">
    <source>
        <dbReference type="EMBL" id="MFD1738971.1"/>
    </source>
</evidence>
<keyword evidence="1" id="KW-0645">Protease</keyword>
<dbReference type="Gene3D" id="2.40.10.10">
    <property type="entry name" value="Trypsin-like serine proteases"/>
    <property type="match status" value="2"/>
</dbReference>
<dbReference type="EMBL" id="JBHUEM010000052">
    <property type="protein sequence ID" value="MFD1738971.1"/>
    <property type="molecule type" value="Genomic_DNA"/>
</dbReference>
<gene>
    <name evidence="4" type="ORF">ACFSCX_20880</name>
</gene>
<dbReference type="InterPro" id="IPR001940">
    <property type="entry name" value="Peptidase_S1C"/>
</dbReference>
<dbReference type="Pfam" id="PF13365">
    <property type="entry name" value="Trypsin_2"/>
    <property type="match status" value="1"/>
</dbReference>
<dbReference type="PRINTS" id="PR00834">
    <property type="entry name" value="PROTEASES2C"/>
</dbReference>
<organism evidence="4 5">
    <name type="scientific">Bacillus salitolerans</name>
    <dbReference type="NCBI Taxonomy" id="1437434"/>
    <lineage>
        <taxon>Bacteria</taxon>
        <taxon>Bacillati</taxon>
        <taxon>Bacillota</taxon>
        <taxon>Bacilli</taxon>
        <taxon>Bacillales</taxon>
        <taxon>Bacillaceae</taxon>
        <taxon>Bacillus</taxon>
    </lineage>
</organism>
<dbReference type="RefSeq" id="WP_377930198.1">
    <property type="nucleotide sequence ID" value="NZ_JBHUEM010000052.1"/>
</dbReference>
<keyword evidence="3" id="KW-1133">Transmembrane helix</keyword>
<dbReference type="Proteomes" id="UP001597214">
    <property type="component" value="Unassembled WGS sequence"/>
</dbReference>
<feature type="transmembrane region" description="Helical" evidence="3">
    <location>
        <begin position="53"/>
        <end position="73"/>
    </location>
</feature>
<sequence length="277" mass="31255">MDQEKDRDPEKDNQEFKYDDPDFDWDAYFTENDKEWEQEKQVQKKQKTKKFRMIGWIIVVVLLINGLAIWPQIINLPAIDFLATSSRLSQQEDIKAYKQSVVTIDWDGVKGTGFNIDSSGLIITNEHVVGHANKVNVHFKAGHSYVGTVLEKYPELDIAIVDIEAENLPVLSLSFEKQWEVGDEVNFIGNPLAFTQIANEGEIVGETSLRDMNVPLMMIQAPIYKGNSGSPVINKKGEVIGVIFATLRNPSIDTKEIVGVATPTVYIQEILKKVTEE</sequence>
<reference evidence="5" key="1">
    <citation type="journal article" date="2019" name="Int. J. Syst. Evol. Microbiol.">
        <title>The Global Catalogue of Microorganisms (GCM) 10K type strain sequencing project: providing services to taxonomists for standard genome sequencing and annotation.</title>
        <authorList>
            <consortium name="The Broad Institute Genomics Platform"/>
            <consortium name="The Broad Institute Genome Sequencing Center for Infectious Disease"/>
            <person name="Wu L."/>
            <person name="Ma J."/>
        </authorList>
    </citation>
    <scope>NUCLEOTIDE SEQUENCE [LARGE SCALE GENOMIC DNA]</scope>
    <source>
        <strain evidence="5">CCUG 49339</strain>
    </source>
</reference>
<dbReference type="PANTHER" id="PTHR22939:SF129">
    <property type="entry name" value="SERINE PROTEASE HTRA2, MITOCHONDRIAL"/>
    <property type="match status" value="1"/>
</dbReference>
<feature type="compositionally biased region" description="Basic and acidic residues" evidence="2">
    <location>
        <begin position="1"/>
        <end position="20"/>
    </location>
</feature>
<protein>
    <submittedName>
        <fullName evidence="4">Trypsin-like peptidase domain-containing protein</fullName>
    </submittedName>
</protein>
<keyword evidence="5" id="KW-1185">Reference proteome</keyword>